<keyword evidence="3" id="KW-0132">Cell division</keyword>
<dbReference type="PANTHER" id="PTHR13255">
    <property type="entry name" value="ATAXIN-10"/>
    <property type="match status" value="1"/>
</dbReference>
<comment type="similarity">
    <text evidence="1">Belongs to the ataxin-10 family.</text>
</comment>
<dbReference type="RefSeq" id="XP_002122907.2">
    <property type="nucleotide sequence ID" value="XM_002122871.4"/>
</dbReference>
<dbReference type="KEGG" id="cin:100175439"/>
<dbReference type="PANTHER" id="PTHR13255:SF0">
    <property type="entry name" value="ATAXIN-10"/>
    <property type="match status" value="1"/>
</dbReference>
<keyword evidence="4" id="KW-0131">Cell cycle</keyword>
<dbReference type="GO" id="GO:0051301">
    <property type="term" value="P:cell division"/>
    <property type="evidence" value="ECO:0007669"/>
    <property type="project" value="UniProtKB-KW"/>
</dbReference>
<feature type="domain" description="Ataxin-10" evidence="6">
    <location>
        <begin position="339"/>
        <end position="436"/>
    </location>
</feature>
<evidence type="ECO:0000256" key="4">
    <source>
        <dbReference type="ARBA" id="ARBA00023306"/>
    </source>
</evidence>
<dbReference type="InterPro" id="IPR019156">
    <property type="entry name" value="Ataxin-10_domain"/>
</dbReference>
<reference evidence="7" key="4">
    <citation type="submission" date="2025-09" db="UniProtKB">
        <authorList>
            <consortium name="Ensembl"/>
        </authorList>
    </citation>
    <scope>IDENTIFICATION</scope>
</reference>
<dbReference type="GO" id="GO:0005829">
    <property type="term" value="C:cytosol"/>
    <property type="evidence" value="ECO:0000318"/>
    <property type="project" value="GO_Central"/>
</dbReference>
<name>F6ZH72_CIOIN</name>
<protein>
    <recommendedName>
        <fullName evidence="2">Ataxin-10</fullName>
    </recommendedName>
</protein>
<dbReference type="EMBL" id="EAAA01002747">
    <property type="status" value="NOT_ANNOTATED_CDS"/>
    <property type="molecule type" value="Genomic_DNA"/>
</dbReference>
<dbReference type="FunCoup" id="F6ZH72">
    <property type="interactions" value="382"/>
</dbReference>
<keyword evidence="8" id="KW-1185">Reference proteome</keyword>
<dbReference type="OMA" id="CAWESPP"/>
<reference evidence="7" key="2">
    <citation type="journal article" date="2008" name="Genome Biol.">
        <title>Improved genome assembly and evidence-based global gene model set for the chordate Ciona intestinalis: new insight into intron and operon populations.</title>
        <authorList>
            <person name="Satou Y."/>
            <person name="Mineta K."/>
            <person name="Ogasawara M."/>
            <person name="Sasakura Y."/>
            <person name="Shoguchi E."/>
            <person name="Ueno K."/>
            <person name="Yamada L."/>
            <person name="Matsumoto J."/>
            <person name="Wasserscheid J."/>
            <person name="Dewar K."/>
            <person name="Wiley G.B."/>
            <person name="Macmil S.L."/>
            <person name="Roe B.A."/>
            <person name="Zeller R.W."/>
            <person name="Hastings K.E."/>
            <person name="Lemaire P."/>
            <person name="Lindquist E."/>
            <person name="Endo T."/>
            <person name="Hotta K."/>
            <person name="Inaba K."/>
        </authorList>
    </citation>
    <scope>NUCLEOTIDE SEQUENCE [LARGE SCALE GENOMIC DNA]</scope>
    <source>
        <strain evidence="7">wild type</strain>
    </source>
</reference>
<dbReference type="Proteomes" id="UP000008144">
    <property type="component" value="Chromosome 8"/>
</dbReference>
<evidence type="ECO:0000256" key="1">
    <source>
        <dbReference type="ARBA" id="ARBA00008384"/>
    </source>
</evidence>
<gene>
    <name evidence="7" type="primary">LOC100175439</name>
</gene>
<dbReference type="Pfam" id="PF09759">
    <property type="entry name" value="Atx10homo_assoc"/>
    <property type="match status" value="1"/>
</dbReference>
<dbReference type="AlphaFoldDB" id="F6ZH72"/>
<dbReference type="InterPro" id="IPR011989">
    <property type="entry name" value="ARM-like"/>
</dbReference>
<dbReference type="Gene3D" id="1.25.10.10">
    <property type="entry name" value="Leucine-rich Repeat Variant"/>
    <property type="match status" value="2"/>
</dbReference>
<dbReference type="STRING" id="7719.ENSCINP00000024210"/>
<reference evidence="7" key="3">
    <citation type="submission" date="2025-08" db="UniProtKB">
        <authorList>
            <consortium name="Ensembl"/>
        </authorList>
    </citation>
    <scope>IDENTIFICATION</scope>
</reference>
<dbReference type="HOGENOM" id="CLU_046084_1_0_1"/>
<evidence type="ECO:0000313" key="8">
    <source>
        <dbReference type="Proteomes" id="UP000008144"/>
    </source>
</evidence>
<accession>A0A1W2W6Y5</accession>
<dbReference type="OrthoDB" id="379794at2759"/>
<evidence type="ECO:0000256" key="5">
    <source>
        <dbReference type="ARBA" id="ARBA00045173"/>
    </source>
</evidence>
<proteinExistence type="inferred from homology"/>
<evidence type="ECO:0000256" key="2">
    <source>
        <dbReference type="ARBA" id="ARBA00018804"/>
    </source>
</evidence>
<dbReference type="Ensembl" id="ENSCINT00000024456.2">
    <property type="protein sequence ID" value="ENSCINP00000024210.2"/>
    <property type="gene ID" value="ENSCING00000013133.2"/>
</dbReference>
<sequence>MSNTNLSQLAADLMQDELQRENLPLEIFQELSNVISDWVNYDGQSNSEVDELTNCFRVLRNSCVNGARNQNEIMKLSIVSKTVQVLEKLSEQNTSTHHTVLLCGNQFLGNLIAGNLLNQQKLWKIIFPSYLKSILKVDSPKVLSAVVMTVYNCIGSTECFVDEIFQDESPTNIAISIIEKLPAVHDQDWVILCITEHFLKSEEFLPLIFNYGSISCKCSTLDVLSQYFETGDSIPPTHTATCLWNQFAKDCQDITAMQDHTNQTAMVTTKLLHTLCMATSSSAEARKSLSSCCAVEVVVDILRRVVMAGKLDKASVFAPAEKASPGAGAKEQCSPVAGFKRDLVRVIGNLCYRNPPLQNKVRELEGLPLILDSCNIDDNNPFIRQWAVFTIRNLCENNAENQAILSRLERHSVVENPIFQNSGLEVVESDDGHLSIKPST</sequence>
<evidence type="ECO:0000313" key="7">
    <source>
        <dbReference type="Ensembl" id="ENSCINP00000024210.2"/>
    </source>
</evidence>
<dbReference type="GeneID" id="100175439"/>
<comment type="function">
    <text evidence="5">May play a role in the regulation of cytokinesis. May play a role in signaling by stimulating protein glycosylation. Induces neuritogenesis by activating the Ras-MAP kinase pathway and is necessary for the survival of cerebellar neurons. Does not appear to play a major role in ciliogenesis.</text>
</comment>
<dbReference type="SUPFAM" id="SSF48371">
    <property type="entry name" value="ARM repeat"/>
    <property type="match status" value="1"/>
</dbReference>
<evidence type="ECO:0000256" key="3">
    <source>
        <dbReference type="ARBA" id="ARBA00022618"/>
    </source>
</evidence>
<accession>F6ZH72</accession>
<reference evidence="8" key="1">
    <citation type="journal article" date="2002" name="Science">
        <title>The draft genome of Ciona intestinalis: insights into chordate and vertebrate origins.</title>
        <authorList>
            <person name="Dehal P."/>
            <person name="Satou Y."/>
            <person name="Campbell R.K."/>
            <person name="Chapman J."/>
            <person name="Degnan B."/>
            <person name="De Tomaso A."/>
            <person name="Davidson B."/>
            <person name="Di Gregorio A."/>
            <person name="Gelpke M."/>
            <person name="Goodstein D.M."/>
            <person name="Harafuji N."/>
            <person name="Hastings K.E."/>
            <person name="Ho I."/>
            <person name="Hotta K."/>
            <person name="Huang W."/>
            <person name="Kawashima T."/>
            <person name="Lemaire P."/>
            <person name="Martinez D."/>
            <person name="Meinertzhagen I.A."/>
            <person name="Necula S."/>
            <person name="Nonaka M."/>
            <person name="Putnam N."/>
            <person name="Rash S."/>
            <person name="Saiga H."/>
            <person name="Satake M."/>
            <person name="Terry A."/>
            <person name="Yamada L."/>
            <person name="Wang H.G."/>
            <person name="Awazu S."/>
            <person name="Azumi K."/>
            <person name="Boore J."/>
            <person name="Branno M."/>
            <person name="Chin-Bow S."/>
            <person name="DeSantis R."/>
            <person name="Doyle S."/>
            <person name="Francino P."/>
            <person name="Keys D.N."/>
            <person name="Haga S."/>
            <person name="Hayashi H."/>
            <person name="Hino K."/>
            <person name="Imai K.S."/>
            <person name="Inaba K."/>
            <person name="Kano S."/>
            <person name="Kobayashi K."/>
            <person name="Kobayashi M."/>
            <person name="Lee B.I."/>
            <person name="Makabe K.W."/>
            <person name="Manohar C."/>
            <person name="Matassi G."/>
            <person name="Medina M."/>
            <person name="Mochizuki Y."/>
            <person name="Mount S."/>
            <person name="Morishita T."/>
            <person name="Miura S."/>
            <person name="Nakayama A."/>
            <person name="Nishizaka S."/>
            <person name="Nomoto H."/>
            <person name="Ohta F."/>
            <person name="Oishi K."/>
            <person name="Rigoutsos I."/>
            <person name="Sano M."/>
            <person name="Sasaki A."/>
            <person name="Sasakura Y."/>
            <person name="Shoguchi E."/>
            <person name="Shin-i T."/>
            <person name="Spagnuolo A."/>
            <person name="Stainier D."/>
            <person name="Suzuki M.M."/>
            <person name="Tassy O."/>
            <person name="Takatori N."/>
            <person name="Tokuoka M."/>
            <person name="Yagi K."/>
            <person name="Yoshizaki F."/>
            <person name="Wada S."/>
            <person name="Zhang C."/>
            <person name="Hyatt P.D."/>
            <person name="Larimer F."/>
            <person name="Detter C."/>
            <person name="Doggett N."/>
            <person name="Glavina T."/>
            <person name="Hawkins T."/>
            <person name="Richardson P."/>
            <person name="Lucas S."/>
            <person name="Kohara Y."/>
            <person name="Levine M."/>
            <person name="Satoh N."/>
            <person name="Rokhsar D.S."/>
        </authorList>
    </citation>
    <scope>NUCLEOTIDE SEQUENCE [LARGE SCALE GENOMIC DNA]</scope>
</reference>
<evidence type="ECO:0000259" key="6">
    <source>
        <dbReference type="Pfam" id="PF09759"/>
    </source>
</evidence>
<dbReference type="InParanoid" id="F6ZH72"/>
<dbReference type="InterPro" id="IPR016024">
    <property type="entry name" value="ARM-type_fold"/>
</dbReference>
<dbReference type="GeneTree" id="ENSGT00390000010377"/>
<dbReference type="GO" id="GO:0031175">
    <property type="term" value="P:neuron projection development"/>
    <property type="evidence" value="ECO:0000318"/>
    <property type="project" value="GO_Central"/>
</dbReference>
<organism evidence="7 8">
    <name type="scientific">Ciona intestinalis</name>
    <name type="common">Transparent sea squirt</name>
    <name type="synonym">Ascidia intestinalis</name>
    <dbReference type="NCBI Taxonomy" id="7719"/>
    <lineage>
        <taxon>Eukaryota</taxon>
        <taxon>Metazoa</taxon>
        <taxon>Chordata</taxon>
        <taxon>Tunicata</taxon>
        <taxon>Ascidiacea</taxon>
        <taxon>Phlebobranchia</taxon>
        <taxon>Cionidae</taxon>
        <taxon>Ciona</taxon>
    </lineage>
</organism>
<dbReference type="InterPro" id="IPR051374">
    <property type="entry name" value="Ataxin-10/CTR86_families"/>
</dbReference>